<keyword evidence="2" id="KW-1133">Transmembrane helix</keyword>
<dbReference type="InterPro" id="IPR016035">
    <property type="entry name" value="Acyl_Trfase/lysoPLipase"/>
</dbReference>
<reference evidence="4 5" key="1">
    <citation type="submission" date="2018-04" db="EMBL/GenBank/DDBJ databases">
        <title>Cupriavidus necator CR12 genome sequencing and assembly.</title>
        <authorList>
            <person name="Ben Fekih I."/>
            <person name="Mazhar H.S."/>
            <person name="Bello S.K."/>
            <person name="Rensing C."/>
        </authorList>
    </citation>
    <scope>NUCLEOTIDE SEQUENCE [LARGE SCALE GENOMIC DNA]</scope>
    <source>
        <strain evidence="4 5">CR12</strain>
    </source>
</reference>
<evidence type="ECO:0000313" key="5">
    <source>
        <dbReference type="Proteomes" id="UP000253501"/>
    </source>
</evidence>
<keyword evidence="2" id="KW-0812">Transmembrane</keyword>
<dbReference type="GO" id="GO:0006629">
    <property type="term" value="P:lipid metabolic process"/>
    <property type="evidence" value="ECO:0007669"/>
    <property type="project" value="UniProtKB-KW"/>
</dbReference>
<dbReference type="Pfam" id="PF01734">
    <property type="entry name" value="Patatin"/>
    <property type="match status" value="1"/>
</dbReference>
<evidence type="ECO:0000256" key="1">
    <source>
        <dbReference type="ARBA" id="ARBA00023098"/>
    </source>
</evidence>
<dbReference type="InterPro" id="IPR002641">
    <property type="entry name" value="PNPLA_dom"/>
</dbReference>
<dbReference type="EMBL" id="QDHA01000040">
    <property type="protein sequence ID" value="RCJ07243.1"/>
    <property type="molecule type" value="Genomic_DNA"/>
</dbReference>
<dbReference type="AlphaFoldDB" id="A0A367PI85"/>
<gene>
    <name evidence="4" type="ORF">DDK22_17725</name>
</gene>
<protein>
    <submittedName>
        <fullName evidence="4">Patatin-like phospholipase family protein</fullName>
    </submittedName>
</protein>
<evidence type="ECO:0000313" key="4">
    <source>
        <dbReference type="EMBL" id="RCJ07243.1"/>
    </source>
</evidence>
<keyword evidence="2" id="KW-0472">Membrane</keyword>
<organism evidence="4 5">
    <name type="scientific">Cupriavidus necator</name>
    <name type="common">Alcaligenes eutrophus</name>
    <name type="synonym">Ralstonia eutropha</name>
    <dbReference type="NCBI Taxonomy" id="106590"/>
    <lineage>
        <taxon>Bacteria</taxon>
        <taxon>Pseudomonadati</taxon>
        <taxon>Pseudomonadota</taxon>
        <taxon>Betaproteobacteria</taxon>
        <taxon>Burkholderiales</taxon>
        <taxon>Burkholderiaceae</taxon>
        <taxon>Cupriavidus</taxon>
    </lineage>
</organism>
<dbReference type="Gene3D" id="3.40.1090.10">
    <property type="entry name" value="Cytosolic phospholipase A2 catalytic domain"/>
    <property type="match status" value="1"/>
</dbReference>
<feature type="domain" description="PNPLA" evidence="3">
    <location>
        <begin position="17"/>
        <end position="234"/>
    </location>
</feature>
<proteinExistence type="predicted"/>
<dbReference type="Proteomes" id="UP000253501">
    <property type="component" value="Unassembled WGS sequence"/>
</dbReference>
<name>A0A367PI85_CUPNE</name>
<keyword evidence="1" id="KW-0443">Lipid metabolism</keyword>
<evidence type="ECO:0000259" key="3">
    <source>
        <dbReference type="Pfam" id="PF01734"/>
    </source>
</evidence>
<feature type="transmembrane region" description="Helical" evidence="2">
    <location>
        <begin position="16"/>
        <end position="37"/>
    </location>
</feature>
<dbReference type="SUPFAM" id="SSF52151">
    <property type="entry name" value="FabD/lysophospholipase-like"/>
    <property type="match status" value="1"/>
</dbReference>
<sequence length="371" mass="41171">MADTTMRATRRGARKALLIGGGAPNSTLIAGALLAFLDQGVEFDVISTSGAGALMGLLYMVPEGGDRRGALERWVEAGVSDEIYQFFPVNYKVFMKPGNAADIYRQSLAALPFTRPFFNAFADDSPSGAHADWLRLMLACWSPTALMPQSLGLCAPLPFAEQAIDFEALRQLESHFYINAYNVTQSRMQIWDKDEITADHIRAAFAFPFIYPPYRIGADDYIEGAAIQPINFGPLVSDSEASPGLHRDLDTLVIFDILGSEKLIRTPRNLYDAWVQSIITPLVALSKQDIRLFELEHNIDYATGQPRRRLLKVDLMGDIAPEHWPEVTDWSASNLRRLFDIGYRAGLAFCYEHAAVLNADESEAPPHQQAA</sequence>
<accession>A0A367PI85</accession>
<comment type="caution">
    <text evidence="4">The sequence shown here is derived from an EMBL/GenBank/DDBJ whole genome shotgun (WGS) entry which is preliminary data.</text>
</comment>
<evidence type="ECO:0000256" key="2">
    <source>
        <dbReference type="SAM" id="Phobius"/>
    </source>
</evidence>